<proteinExistence type="predicted"/>
<accession>A0A4Y2LGN9</accession>
<dbReference type="EMBL" id="BGPR01005714">
    <property type="protein sequence ID" value="GBN12756.1"/>
    <property type="molecule type" value="Genomic_DNA"/>
</dbReference>
<gene>
    <name evidence="1" type="ORF">AVEN_161760_1</name>
</gene>
<organism evidence="1 2">
    <name type="scientific">Araneus ventricosus</name>
    <name type="common">Orbweaver spider</name>
    <name type="synonym">Epeira ventricosa</name>
    <dbReference type="NCBI Taxonomy" id="182803"/>
    <lineage>
        <taxon>Eukaryota</taxon>
        <taxon>Metazoa</taxon>
        <taxon>Ecdysozoa</taxon>
        <taxon>Arthropoda</taxon>
        <taxon>Chelicerata</taxon>
        <taxon>Arachnida</taxon>
        <taxon>Araneae</taxon>
        <taxon>Araneomorphae</taxon>
        <taxon>Entelegynae</taxon>
        <taxon>Araneoidea</taxon>
        <taxon>Araneidae</taxon>
        <taxon>Araneus</taxon>
    </lineage>
</organism>
<keyword evidence="2" id="KW-1185">Reference proteome</keyword>
<evidence type="ECO:0000313" key="1">
    <source>
        <dbReference type="EMBL" id="GBN12756.1"/>
    </source>
</evidence>
<name>A0A4Y2LGN9_ARAVE</name>
<dbReference type="AlphaFoldDB" id="A0A4Y2LGN9"/>
<sequence>MYFHRFKSAPSPISSCGEIGTPWHYATSCMITLSWHMKPPAIQLRDQWFKVGRLVVEDISSGVCALSILWPFETDEVTLVVIGIGDSRWR</sequence>
<reference evidence="1 2" key="1">
    <citation type="journal article" date="2019" name="Sci. Rep.">
        <title>Orb-weaving spider Araneus ventricosus genome elucidates the spidroin gene catalogue.</title>
        <authorList>
            <person name="Kono N."/>
            <person name="Nakamura H."/>
            <person name="Ohtoshi R."/>
            <person name="Moran D.A.P."/>
            <person name="Shinohara A."/>
            <person name="Yoshida Y."/>
            <person name="Fujiwara M."/>
            <person name="Mori M."/>
            <person name="Tomita M."/>
            <person name="Arakawa K."/>
        </authorList>
    </citation>
    <scope>NUCLEOTIDE SEQUENCE [LARGE SCALE GENOMIC DNA]</scope>
</reference>
<protein>
    <submittedName>
        <fullName evidence="1">Uncharacterized protein</fullName>
    </submittedName>
</protein>
<comment type="caution">
    <text evidence="1">The sequence shown here is derived from an EMBL/GenBank/DDBJ whole genome shotgun (WGS) entry which is preliminary data.</text>
</comment>
<dbReference type="Proteomes" id="UP000499080">
    <property type="component" value="Unassembled WGS sequence"/>
</dbReference>
<evidence type="ECO:0000313" key="2">
    <source>
        <dbReference type="Proteomes" id="UP000499080"/>
    </source>
</evidence>